<reference evidence="2 3" key="1">
    <citation type="submission" date="2023-05" db="EMBL/GenBank/DDBJ databases">
        <title>B98-5 Cell Line De Novo Hybrid Assembly: An Optical Mapping Approach.</title>
        <authorList>
            <person name="Kananen K."/>
            <person name="Auerbach J.A."/>
            <person name="Kautto E."/>
            <person name="Blachly J.S."/>
        </authorList>
    </citation>
    <scope>NUCLEOTIDE SEQUENCE [LARGE SCALE GENOMIC DNA]</scope>
    <source>
        <strain evidence="2">B95-8</strain>
        <tissue evidence="2">Cell line</tissue>
    </source>
</reference>
<evidence type="ECO:0000313" key="3">
    <source>
        <dbReference type="Proteomes" id="UP001266305"/>
    </source>
</evidence>
<organism evidence="2 3">
    <name type="scientific">Saguinus oedipus</name>
    <name type="common">Cotton-top tamarin</name>
    <name type="synonym">Oedipomidas oedipus</name>
    <dbReference type="NCBI Taxonomy" id="9490"/>
    <lineage>
        <taxon>Eukaryota</taxon>
        <taxon>Metazoa</taxon>
        <taxon>Chordata</taxon>
        <taxon>Craniata</taxon>
        <taxon>Vertebrata</taxon>
        <taxon>Euteleostomi</taxon>
        <taxon>Mammalia</taxon>
        <taxon>Eutheria</taxon>
        <taxon>Euarchontoglires</taxon>
        <taxon>Primates</taxon>
        <taxon>Haplorrhini</taxon>
        <taxon>Platyrrhini</taxon>
        <taxon>Cebidae</taxon>
        <taxon>Callitrichinae</taxon>
        <taxon>Saguinus</taxon>
    </lineage>
</organism>
<dbReference type="EMBL" id="JASSZA010000021">
    <property type="protein sequence ID" value="KAK2085175.1"/>
    <property type="molecule type" value="Genomic_DNA"/>
</dbReference>
<proteinExistence type="predicted"/>
<keyword evidence="3" id="KW-1185">Reference proteome</keyword>
<name>A0ABQ9TK78_SAGOE</name>
<evidence type="ECO:0000313" key="2">
    <source>
        <dbReference type="EMBL" id="KAK2085175.1"/>
    </source>
</evidence>
<feature type="domain" description="Clu" evidence="1">
    <location>
        <begin position="4"/>
        <end position="149"/>
    </location>
</feature>
<dbReference type="Pfam" id="PF13236">
    <property type="entry name" value="CLU"/>
    <property type="match status" value="1"/>
</dbReference>
<sequence>MVAIDSSVTAISPSEETKMQMFTGKDIFFSLGFHVQYYYKDFGGHVVASIAPTTDLNGGHNIRRWTRRNCAHLGMVMTDDCCYWLTAQSITPGTPAWEQEQRFIVGMAPLTLARQCCHSQLPGAAGELKFVLKILRHWVLNDHNEEAELCALVRARTPLANRHHHTLHLLCVSFQPRLPACASAQLPCRLPPWPVTQTLLSVPQAGGCLHGQDMSPCLQAVQPQLSSTTASQEAARPVKFSNTPSYLLLHHVGYAEDTLSFIKPAALQLMQLKINKLEDPTSLENSSLLSMES</sequence>
<dbReference type="InterPro" id="IPR025697">
    <property type="entry name" value="CLU_dom"/>
</dbReference>
<accession>A0ABQ9TK78</accession>
<comment type="caution">
    <text evidence="2">The sequence shown here is derived from an EMBL/GenBank/DDBJ whole genome shotgun (WGS) entry which is preliminary data.</text>
</comment>
<evidence type="ECO:0000259" key="1">
    <source>
        <dbReference type="Pfam" id="PF13236"/>
    </source>
</evidence>
<protein>
    <recommendedName>
        <fullName evidence="1">Clu domain-containing protein</fullName>
    </recommendedName>
</protein>
<dbReference type="Proteomes" id="UP001266305">
    <property type="component" value="Unassembled WGS sequence"/>
</dbReference>
<gene>
    <name evidence="2" type="ORF">P7K49_036475</name>
</gene>